<organism evidence="1">
    <name type="scientific">termite gut metagenome</name>
    <dbReference type="NCBI Taxonomy" id="433724"/>
    <lineage>
        <taxon>unclassified sequences</taxon>
        <taxon>metagenomes</taxon>
        <taxon>organismal metagenomes</taxon>
    </lineage>
</organism>
<proteinExistence type="predicted"/>
<dbReference type="AlphaFoldDB" id="A0A5J4SUU1"/>
<evidence type="ECO:0000313" key="1">
    <source>
        <dbReference type="EMBL" id="KAA6348965.1"/>
    </source>
</evidence>
<dbReference type="Gene3D" id="1.10.260.40">
    <property type="entry name" value="lambda repressor-like DNA-binding domains"/>
    <property type="match status" value="1"/>
</dbReference>
<gene>
    <name evidence="1" type="ORF">EZS27_003565</name>
</gene>
<sequence>MGNRQNIAKYLKEIRLQKKLSKGKIAREGKIRPCQVTDIESGEKNYTIDSLLGYLNGIGMDITFTNQE</sequence>
<dbReference type="InterPro" id="IPR010982">
    <property type="entry name" value="Lambda_DNA-bd_dom_sf"/>
</dbReference>
<dbReference type="SUPFAM" id="SSF47413">
    <property type="entry name" value="lambda repressor-like DNA-binding domains"/>
    <property type="match status" value="1"/>
</dbReference>
<comment type="caution">
    <text evidence="1">The sequence shown here is derived from an EMBL/GenBank/DDBJ whole genome shotgun (WGS) entry which is preliminary data.</text>
</comment>
<accession>A0A5J4SUU1</accession>
<dbReference type="CDD" id="cd00093">
    <property type="entry name" value="HTH_XRE"/>
    <property type="match status" value="1"/>
</dbReference>
<dbReference type="GO" id="GO:0003677">
    <property type="term" value="F:DNA binding"/>
    <property type="evidence" value="ECO:0007669"/>
    <property type="project" value="InterPro"/>
</dbReference>
<name>A0A5J4SUU1_9ZZZZ</name>
<reference evidence="1" key="1">
    <citation type="submission" date="2019-03" db="EMBL/GenBank/DDBJ databases">
        <title>Single cell metagenomics reveals metabolic interactions within the superorganism composed of flagellate Streblomastix strix and complex community of Bacteroidetes bacteria on its surface.</title>
        <authorList>
            <person name="Treitli S.C."/>
            <person name="Kolisko M."/>
            <person name="Husnik F."/>
            <person name="Keeling P."/>
            <person name="Hampl V."/>
        </authorList>
    </citation>
    <scope>NUCLEOTIDE SEQUENCE</scope>
    <source>
        <strain evidence="1">STM</strain>
    </source>
</reference>
<protein>
    <submittedName>
        <fullName evidence="1">Uncharacterized protein</fullName>
    </submittedName>
</protein>
<dbReference type="InterPro" id="IPR001387">
    <property type="entry name" value="Cro/C1-type_HTH"/>
</dbReference>
<dbReference type="EMBL" id="SNRY01000056">
    <property type="protein sequence ID" value="KAA6348965.1"/>
    <property type="molecule type" value="Genomic_DNA"/>
</dbReference>